<keyword evidence="1" id="KW-0732">Signal</keyword>
<dbReference type="Gene3D" id="3.40.33.10">
    <property type="entry name" value="CAP"/>
    <property type="match status" value="1"/>
</dbReference>
<evidence type="ECO:0000313" key="3">
    <source>
        <dbReference type="EMBL" id="CCM65590.1"/>
    </source>
</evidence>
<dbReference type="RefSeq" id="WP_012230435.1">
    <property type="nucleotide sequence ID" value="NZ_HG422565.1"/>
</dbReference>
<reference evidence="3 4" key="1">
    <citation type="journal article" date="2013" name="ISME J.">
        <title>Metabolic model for the filamentous 'Candidatus Microthrix parvicella' based on genomic and metagenomic analyses.</title>
        <authorList>
            <person name="Jon McIlroy S."/>
            <person name="Kristiansen R."/>
            <person name="Albertsen M."/>
            <person name="Michael Karst S."/>
            <person name="Rossetti S."/>
            <person name="Lund Nielsen J."/>
            <person name="Tandoi V."/>
            <person name="James Seviour R."/>
            <person name="Nielsen P.H."/>
        </authorList>
    </citation>
    <scope>NUCLEOTIDE SEQUENCE [LARGE SCALE GENOMIC DNA]</scope>
    <source>
        <strain evidence="3 4">RN1</strain>
    </source>
</reference>
<accession>R4Z4G8</accession>
<organism evidence="3 4">
    <name type="scientific">Candidatus Neomicrothrix parvicella RN1</name>
    <dbReference type="NCBI Taxonomy" id="1229780"/>
    <lineage>
        <taxon>Bacteria</taxon>
        <taxon>Bacillati</taxon>
        <taxon>Actinomycetota</taxon>
        <taxon>Acidimicrobiia</taxon>
        <taxon>Acidimicrobiales</taxon>
        <taxon>Microthrixaceae</taxon>
        <taxon>Candidatus Neomicrothrix</taxon>
    </lineage>
</organism>
<evidence type="ECO:0000313" key="4">
    <source>
        <dbReference type="Proteomes" id="UP000018291"/>
    </source>
</evidence>
<protein>
    <recommendedName>
        <fullName evidence="2">SCP domain-containing protein</fullName>
    </recommendedName>
</protein>
<dbReference type="eggNOG" id="COG2340">
    <property type="taxonomic scope" value="Bacteria"/>
</dbReference>
<dbReference type="STRING" id="1229780.BN381_80120"/>
<dbReference type="OrthoDB" id="419320at2"/>
<gene>
    <name evidence="3" type="ORF">BN381_80120</name>
</gene>
<dbReference type="PANTHER" id="PTHR31157">
    <property type="entry name" value="SCP DOMAIN-CONTAINING PROTEIN"/>
    <property type="match status" value="1"/>
</dbReference>
<dbReference type="AlphaFoldDB" id="R4Z4G8"/>
<evidence type="ECO:0000259" key="2">
    <source>
        <dbReference type="Pfam" id="PF00188"/>
    </source>
</evidence>
<feature type="signal peptide" evidence="1">
    <location>
        <begin position="1"/>
        <end position="21"/>
    </location>
</feature>
<keyword evidence="4" id="KW-1185">Reference proteome</keyword>
<dbReference type="CDD" id="cd05379">
    <property type="entry name" value="CAP_bacterial"/>
    <property type="match status" value="1"/>
</dbReference>
<proteinExistence type="predicted"/>
<dbReference type="HOGENOM" id="CLU_1755508_0_0_11"/>
<comment type="caution">
    <text evidence="3">The sequence shown here is derived from an EMBL/GenBank/DDBJ whole genome shotgun (WGS) entry which is preliminary data.</text>
</comment>
<dbReference type="Pfam" id="PF00188">
    <property type="entry name" value="CAP"/>
    <property type="match status" value="1"/>
</dbReference>
<dbReference type="PROSITE" id="PS51257">
    <property type="entry name" value="PROKAR_LIPOPROTEIN"/>
    <property type="match status" value="1"/>
</dbReference>
<evidence type="ECO:0000256" key="1">
    <source>
        <dbReference type="SAM" id="SignalP"/>
    </source>
</evidence>
<dbReference type="InterPro" id="IPR035940">
    <property type="entry name" value="CAP_sf"/>
</dbReference>
<feature type="domain" description="SCP" evidence="2">
    <location>
        <begin position="35"/>
        <end position="142"/>
    </location>
</feature>
<dbReference type="Proteomes" id="UP000018291">
    <property type="component" value="Unassembled WGS sequence"/>
</dbReference>
<dbReference type="InterPro" id="IPR014044">
    <property type="entry name" value="CAP_dom"/>
</dbReference>
<name>R4Z4G8_9ACTN</name>
<dbReference type="SUPFAM" id="SSF55797">
    <property type="entry name" value="PR-1-like"/>
    <property type="match status" value="1"/>
</dbReference>
<sequence length="148" mass="16127">MYFRRIALASAVVLLGVFITACDETTSGQRSQVVSLINSERSGQNIGRLSQSAELNTKAGNWAAKMRDDCNISHSILTDGITFKWKSLGENVGYGKTIPEVHANLMASKRHKANMLNKAFNRVGVGVATGKCRGYQTVYVVEVFAQAI</sequence>
<dbReference type="EMBL" id="CANL01000078">
    <property type="protein sequence ID" value="CCM65590.1"/>
    <property type="molecule type" value="Genomic_DNA"/>
</dbReference>
<dbReference type="PANTHER" id="PTHR31157:SF1">
    <property type="entry name" value="SCP DOMAIN-CONTAINING PROTEIN"/>
    <property type="match status" value="1"/>
</dbReference>
<feature type="chain" id="PRO_5004374548" description="SCP domain-containing protein" evidence="1">
    <location>
        <begin position="22"/>
        <end position="148"/>
    </location>
</feature>